<evidence type="ECO:0000313" key="7">
    <source>
        <dbReference type="EMBL" id="EAL66790.1"/>
    </source>
</evidence>
<dbReference type="KEGG" id="ddi:DDB_G0280987"/>
<dbReference type="PROSITE" id="PS00518">
    <property type="entry name" value="ZF_RING_1"/>
    <property type="match status" value="1"/>
</dbReference>
<feature type="compositionally biased region" description="Low complexity" evidence="5">
    <location>
        <begin position="248"/>
        <end position="276"/>
    </location>
</feature>
<dbReference type="InterPro" id="IPR001841">
    <property type="entry name" value="Znf_RING"/>
</dbReference>
<dbReference type="InterPro" id="IPR013083">
    <property type="entry name" value="Znf_RING/FYVE/PHD"/>
</dbReference>
<evidence type="ECO:0000256" key="4">
    <source>
        <dbReference type="PROSITE-ProRule" id="PRU00175"/>
    </source>
</evidence>
<accession>Q54UM2</accession>
<gene>
    <name evidence="7" type="ORF">DDB_G0280987</name>
</gene>
<dbReference type="dictyBase" id="DDB_G0280987"/>
<evidence type="ECO:0000256" key="3">
    <source>
        <dbReference type="ARBA" id="ARBA00022833"/>
    </source>
</evidence>
<dbReference type="InParanoid" id="Q54UM2"/>
<feature type="region of interest" description="Disordered" evidence="5">
    <location>
        <begin position="182"/>
        <end position="223"/>
    </location>
</feature>
<dbReference type="Proteomes" id="UP000002195">
    <property type="component" value="Unassembled WGS sequence"/>
</dbReference>
<protein>
    <recommendedName>
        <fullName evidence="6">RING-type domain-containing protein</fullName>
    </recommendedName>
</protein>
<keyword evidence="3" id="KW-0862">Zinc</keyword>
<sequence>MEETNTRCSICLSDIENQTKNNQCNHIYCFDCIFNWVKSNDSCPLCKVKIKELINNDNEIIKVEEPKKPAPENVEADISCLDNKFFLEEVEKLLSISHSIVLQMEGLMTSHKKVYVTPTMTTEDTNRLNQITDRLYILQKDLENYENAFDPEDLLSTLYIYETTLTDLKNIYLSEFLNNNNLNGNNYSNRNRNKYKQNHTTSGDIRGGYTNYNDDDYESDEYEDEDYYEIQDQIYNKSNNNSGGGNGNVSRNSKLNNSNNNNLNFNNNNNNNNNNNDKPTPSKR</sequence>
<dbReference type="SUPFAM" id="SSF57850">
    <property type="entry name" value="RING/U-box"/>
    <property type="match status" value="1"/>
</dbReference>
<reference evidence="7 8" key="1">
    <citation type="journal article" date="2005" name="Nature">
        <title>The genome of the social amoeba Dictyostelium discoideum.</title>
        <authorList>
            <consortium name="The Dictyostelium discoideum Sequencing Consortium"/>
            <person name="Eichinger L."/>
            <person name="Pachebat J.A."/>
            <person name="Glockner G."/>
            <person name="Rajandream M.A."/>
            <person name="Sucgang R."/>
            <person name="Berriman M."/>
            <person name="Song J."/>
            <person name="Olsen R."/>
            <person name="Szafranski K."/>
            <person name="Xu Q."/>
            <person name="Tunggal B."/>
            <person name="Kummerfeld S."/>
            <person name="Madera M."/>
            <person name="Konfortov B.A."/>
            <person name="Rivero F."/>
            <person name="Bankier A.T."/>
            <person name="Lehmann R."/>
            <person name="Hamlin N."/>
            <person name="Davies R."/>
            <person name="Gaudet P."/>
            <person name="Fey P."/>
            <person name="Pilcher K."/>
            <person name="Chen G."/>
            <person name="Saunders D."/>
            <person name="Sodergren E."/>
            <person name="Davis P."/>
            <person name="Kerhornou A."/>
            <person name="Nie X."/>
            <person name="Hall N."/>
            <person name="Anjard C."/>
            <person name="Hemphill L."/>
            <person name="Bason N."/>
            <person name="Farbrother P."/>
            <person name="Desany B."/>
            <person name="Just E."/>
            <person name="Morio T."/>
            <person name="Rost R."/>
            <person name="Churcher C."/>
            <person name="Cooper J."/>
            <person name="Haydock S."/>
            <person name="van Driessche N."/>
            <person name="Cronin A."/>
            <person name="Goodhead I."/>
            <person name="Muzny D."/>
            <person name="Mourier T."/>
            <person name="Pain A."/>
            <person name="Lu M."/>
            <person name="Harper D."/>
            <person name="Lindsay R."/>
            <person name="Hauser H."/>
            <person name="James K."/>
            <person name="Quiles M."/>
            <person name="Madan Babu M."/>
            <person name="Saito T."/>
            <person name="Buchrieser C."/>
            <person name="Wardroper A."/>
            <person name="Felder M."/>
            <person name="Thangavelu M."/>
            <person name="Johnson D."/>
            <person name="Knights A."/>
            <person name="Loulseged H."/>
            <person name="Mungall K."/>
            <person name="Oliver K."/>
            <person name="Price C."/>
            <person name="Quail M.A."/>
            <person name="Urushihara H."/>
            <person name="Hernandez J."/>
            <person name="Rabbinowitsch E."/>
            <person name="Steffen D."/>
            <person name="Sanders M."/>
            <person name="Ma J."/>
            <person name="Kohara Y."/>
            <person name="Sharp S."/>
            <person name="Simmonds M."/>
            <person name="Spiegler S."/>
            <person name="Tivey A."/>
            <person name="Sugano S."/>
            <person name="White B."/>
            <person name="Walker D."/>
            <person name="Woodward J."/>
            <person name="Winckler T."/>
            <person name="Tanaka Y."/>
            <person name="Shaulsky G."/>
            <person name="Schleicher M."/>
            <person name="Weinstock G."/>
            <person name="Rosenthal A."/>
            <person name="Cox E.C."/>
            <person name="Chisholm R.L."/>
            <person name="Gibbs R."/>
            <person name="Loomis W.F."/>
            <person name="Platzer M."/>
            <person name="Kay R.R."/>
            <person name="Williams J."/>
            <person name="Dear P.H."/>
            <person name="Noegel A.A."/>
            <person name="Barrell B."/>
            <person name="Kuspa A."/>
        </authorList>
    </citation>
    <scope>NUCLEOTIDE SEQUENCE [LARGE SCALE GENOMIC DNA]</scope>
    <source>
        <strain evidence="7 8">AX4</strain>
    </source>
</reference>
<dbReference type="eggNOG" id="ENOG502SFHS">
    <property type="taxonomic scope" value="Eukaryota"/>
</dbReference>
<evidence type="ECO:0000256" key="5">
    <source>
        <dbReference type="SAM" id="MobiDB-lite"/>
    </source>
</evidence>
<keyword evidence="1" id="KW-0479">Metal-binding</keyword>
<evidence type="ECO:0000256" key="2">
    <source>
        <dbReference type="ARBA" id="ARBA00022771"/>
    </source>
</evidence>
<dbReference type="AlphaFoldDB" id="Q54UM2"/>
<dbReference type="GlyGen" id="Q54UM2">
    <property type="glycosylation" value="2 sites"/>
</dbReference>
<dbReference type="EMBL" id="AAFI02000040">
    <property type="protein sequence ID" value="EAL66790.1"/>
    <property type="molecule type" value="Genomic_DNA"/>
</dbReference>
<dbReference type="VEuPathDB" id="AmoebaDB:DDB_G0280987"/>
<evidence type="ECO:0000256" key="1">
    <source>
        <dbReference type="ARBA" id="ARBA00022723"/>
    </source>
</evidence>
<dbReference type="HOGENOM" id="CLU_981516_0_0_1"/>
<keyword evidence="8" id="KW-1185">Reference proteome</keyword>
<keyword evidence="2 4" id="KW-0863">Zinc-finger</keyword>
<evidence type="ECO:0000313" key="8">
    <source>
        <dbReference type="Proteomes" id="UP000002195"/>
    </source>
</evidence>
<dbReference type="PaxDb" id="44689-DDB0203940"/>
<proteinExistence type="predicted"/>
<dbReference type="InterPro" id="IPR017907">
    <property type="entry name" value="Znf_RING_CS"/>
</dbReference>
<dbReference type="GeneID" id="8622807"/>
<organism evidence="7 8">
    <name type="scientific">Dictyostelium discoideum</name>
    <name type="common">Social amoeba</name>
    <dbReference type="NCBI Taxonomy" id="44689"/>
    <lineage>
        <taxon>Eukaryota</taxon>
        <taxon>Amoebozoa</taxon>
        <taxon>Evosea</taxon>
        <taxon>Eumycetozoa</taxon>
        <taxon>Dictyostelia</taxon>
        <taxon>Dictyosteliales</taxon>
        <taxon>Dictyosteliaceae</taxon>
        <taxon>Dictyostelium</taxon>
    </lineage>
</organism>
<dbReference type="Gene3D" id="3.30.40.10">
    <property type="entry name" value="Zinc/RING finger domain, C3HC4 (zinc finger)"/>
    <property type="match status" value="1"/>
</dbReference>
<dbReference type="SMART" id="SM00184">
    <property type="entry name" value="RING"/>
    <property type="match status" value="1"/>
</dbReference>
<comment type="caution">
    <text evidence="7">The sequence shown here is derived from an EMBL/GenBank/DDBJ whole genome shotgun (WGS) entry which is preliminary data.</text>
</comment>
<feature type="compositionally biased region" description="Acidic residues" evidence="5">
    <location>
        <begin position="213"/>
        <end position="223"/>
    </location>
</feature>
<dbReference type="PROSITE" id="PS50089">
    <property type="entry name" value="ZF_RING_2"/>
    <property type="match status" value="1"/>
</dbReference>
<evidence type="ECO:0000259" key="6">
    <source>
        <dbReference type="PROSITE" id="PS50089"/>
    </source>
</evidence>
<dbReference type="STRING" id="44689.Q54UM2"/>
<dbReference type="GO" id="GO:0008270">
    <property type="term" value="F:zinc ion binding"/>
    <property type="evidence" value="ECO:0007669"/>
    <property type="project" value="UniProtKB-KW"/>
</dbReference>
<name>Q54UM2_DICDI</name>
<dbReference type="OMA" id="YENAFDP"/>
<feature type="domain" description="RING-type" evidence="6">
    <location>
        <begin position="8"/>
        <end position="47"/>
    </location>
</feature>
<feature type="region of interest" description="Disordered" evidence="5">
    <location>
        <begin position="235"/>
        <end position="284"/>
    </location>
</feature>
<dbReference type="Pfam" id="PF13639">
    <property type="entry name" value="zf-RING_2"/>
    <property type="match status" value="1"/>
</dbReference>
<dbReference type="RefSeq" id="XP_640754.1">
    <property type="nucleotide sequence ID" value="XM_635662.1"/>
</dbReference>